<sequence>MVLPGGDVGDFPATKIRWATNGEIFRFPTTFDNIGAFPMIFR</sequence>
<evidence type="ECO:0000313" key="1">
    <source>
        <dbReference type="EMBL" id="KAF5808729.1"/>
    </source>
</evidence>
<gene>
    <name evidence="1" type="ORF">HanXRQr2_Chr04g0148891</name>
</gene>
<reference evidence="1" key="2">
    <citation type="submission" date="2020-06" db="EMBL/GenBank/DDBJ databases">
        <title>Helianthus annuus Genome sequencing and assembly Release 2.</title>
        <authorList>
            <person name="Gouzy J."/>
            <person name="Langlade N."/>
            <person name="Munos S."/>
        </authorList>
    </citation>
    <scope>NUCLEOTIDE SEQUENCE</scope>
    <source>
        <tissue evidence="1">Leaves</tissue>
    </source>
</reference>
<proteinExistence type="predicted"/>
<protein>
    <submittedName>
        <fullName evidence="1">Uncharacterized protein</fullName>
    </submittedName>
</protein>
<dbReference type="Proteomes" id="UP000215914">
    <property type="component" value="Unassembled WGS sequence"/>
</dbReference>
<accession>A0A9K3NQ69</accession>
<name>A0A9K3NQ69_HELAN</name>
<comment type="caution">
    <text evidence="1">The sequence shown here is derived from an EMBL/GenBank/DDBJ whole genome shotgun (WGS) entry which is preliminary data.</text>
</comment>
<dbReference type="EMBL" id="MNCJ02000319">
    <property type="protein sequence ID" value="KAF5808729.1"/>
    <property type="molecule type" value="Genomic_DNA"/>
</dbReference>
<evidence type="ECO:0000313" key="2">
    <source>
        <dbReference type="Proteomes" id="UP000215914"/>
    </source>
</evidence>
<reference evidence="1" key="1">
    <citation type="journal article" date="2017" name="Nature">
        <title>The sunflower genome provides insights into oil metabolism, flowering and Asterid evolution.</title>
        <authorList>
            <person name="Badouin H."/>
            <person name="Gouzy J."/>
            <person name="Grassa C.J."/>
            <person name="Murat F."/>
            <person name="Staton S.E."/>
            <person name="Cottret L."/>
            <person name="Lelandais-Briere C."/>
            <person name="Owens G.L."/>
            <person name="Carrere S."/>
            <person name="Mayjonade B."/>
            <person name="Legrand L."/>
            <person name="Gill N."/>
            <person name="Kane N.C."/>
            <person name="Bowers J.E."/>
            <person name="Hubner S."/>
            <person name="Bellec A."/>
            <person name="Berard A."/>
            <person name="Berges H."/>
            <person name="Blanchet N."/>
            <person name="Boniface M.C."/>
            <person name="Brunel D."/>
            <person name="Catrice O."/>
            <person name="Chaidir N."/>
            <person name="Claudel C."/>
            <person name="Donnadieu C."/>
            <person name="Faraut T."/>
            <person name="Fievet G."/>
            <person name="Helmstetter N."/>
            <person name="King M."/>
            <person name="Knapp S.J."/>
            <person name="Lai Z."/>
            <person name="Le Paslier M.C."/>
            <person name="Lippi Y."/>
            <person name="Lorenzon L."/>
            <person name="Mandel J.R."/>
            <person name="Marage G."/>
            <person name="Marchand G."/>
            <person name="Marquand E."/>
            <person name="Bret-Mestries E."/>
            <person name="Morien E."/>
            <person name="Nambeesan S."/>
            <person name="Nguyen T."/>
            <person name="Pegot-Espagnet P."/>
            <person name="Pouilly N."/>
            <person name="Raftis F."/>
            <person name="Sallet E."/>
            <person name="Schiex T."/>
            <person name="Thomas J."/>
            <person name="Vandecasteele C."/>
            <person name="Vares D."/>
            <person name="Vear F."/>
            <person name="Vautrin S."/>
            <person name="Crespi M."/>
            <person name="Mangin B."/>
            <person name="Burke J.M."/>
            <person name="Salse J."/>
            <person name="Munos S."/>
            <person name="Vincourt P."/>
            <person name="Rieseberg L.H."/>
            <person name="Langlade N.B."/>
        </authorList>
    </citation>
    <scope>NUCLEOTIDE SEQUENCE</scope>
    <source>
        <tissue evidence="1">Leaves</tissue>
    </source>
</reference>
<keyword evidence="2" id="KW-1185">Reference proteome</keyword>
<dbReference type="Gramene" id="mRNA:HanXRQr2_Chr04g0148891">
    <property type="protein sequence ID" value="mRNA:HanXRQr2_Chr04g0148891"/>
    <property type="gene ID" value="HanXRQr2_Chr04g0148891"/>
</dbReference>
<dbReference type="AlphaFoldDB" id="A0A9K3NQ69"/>
<organism evidence="1 2">
    <name type="scientific">Helianthus annuus</name>
    <name type="common">Common sunflower</name>
    <dbReference type="NCBI Taxonomy" id="4232"/>
    <lineage>
        <taxon>Eukaryota</taxon>
        <taxon>Viridiplantae</taxon>
        <taxon>Streptophyta</taxon>
        <taxon>Embryophyta</taxon>
        <taxon>Tracheophyta</taxon>
        <taxon>Spermatophyta</taxon>
        <taxon>Magnoliopsida</taxon>
        <taxon>eudicotyledons</taxon>
        <taxon>Gunneridae</taxon>
        <taxon>Pentapetalae</taxon>
        <taxon>asterids</taxon>
        <taxon>campanulids</taxon>
        <taxon>Asterales</taxon>
        <taxon>Asteraceae</taxon>
        <taxon>Asteroideae</taxon>
        <taxon>Heliantheae alliance</taxon>
        <taxon>Heliantheae</taxon>
        <taxon>Helianthus</taxon>
    </lineage>
</organism>